<evidence type="ECO:0000313" key="5">
    <source>
        <dbReference type="Proteomes" id="UP000010959"/>
    </source>
</evidence>
<dbReference type="AlphaFoldDB" id="L7CFD8"/>
<dbReference type="InterPro" id="IPR022655">
    <property type="entry name" value="DUF1553"/>
</dbReference>
<dbReference type="InterPro" id="IPR011444">
    <property type="entry name" value="DUF1549"/>
</dbReference>
<evidence type="ECO:0000259" key="2">
    <source>
        <dbReference type="Pfam" id="PF07583"/>
    </source>
</evidence>
<dbReference type="RefSeq" id="WP_007338242.1">
    <property type="nucleotide sequence ID" value="NZ_AMWG01000092.1"/>
</dbReference>
<sequence>MTVKRSGLFIPRLPRWFGCIAAFGTFICGPITAAEVDFDTEIVPLLSKAGCNAASCHGSAAGQADFRLSLFGGDPELDHRMIVHELSGRRIDFGQPNESLLIQKATAQLDHGGEDVWQPEDESVRTVQRWIASGAQRRQLRRLDRLIVEPSEFVSNAIPASVGLHVTAIFDDGVHRDVTNQAIYVSQNESALVIDPAGEAKLSMPGQHFAIVKFAGRSALVSFTTPIGNDDFDASLVVADNWIDEAIVQKLRQLRISPVSITEDAAFLRRVSLDLTGRLPSPEQLEQFIAREDADKRSSLINSLLASDQFVDFWTHRVAIDLRFRKPGQDSVALNAMYGWLRQQIAEDVGWNQIASELILSEGDSHQSGAATVHRFFATAREEAEYVSEVLMGVRLRCANCHNHPLDQWTQDDYHGLAAVFAGWQRGRKLSFSPRRTIIHPRTDRPALPRLPAGEFLASEKDHRRALADWLTDKDNPYFAKAMVGRVWQNLMGRGLVSPVDDLRVTNPATHPEMFDRLADFFQENDFQLRPLVRLICNSAAYQRSSGSSRTGSLDQASRYYAVANQKPLSAEVLADAIDDVSGVTRRGNKTRRAIKVIDRATLSETLQYLGQCQPGNGCSPASRSDRGIASKLHLMNGELLNKKIASHDGRLQQMLNRDVAVQEIVSQFYLRALTRPPSNHELTTWTRQLDTPDEVQKRQRCEDFLWALMNTQEFTHNR</sequence>
<dbReference type="Pfam" id="PF07583">
    <property type="entry name" value="PSCyt2"/>
    <property type="match status" value="1"/>
</dbReference>
<feature type="signal peptide" evidence="1">
    <location>
        <begin position="1"/>
        <end position="33"/>
    </location>
</feature>
<dbReference type="PATRIC" id="fig|993516.3.peg.3527"/>
<dbReference type="EMBL" id="AMWG01000092">
    <property type="protein sequence ID" value="ELP32743.1"/>
    <property type="molecule type" value="Genomic_DNA"/>
</dbReference>
<reference evidence="4 5" key="1">
    <citation type="journal article" date="2013" name="Mar. Genomics">
        <title>Expression of sulfatases in Rhodopirellula baltica and the diversity of sulfatases in the genus Rhodopirellula.</title>
        <authorList>
            <person name="Wegner C.E."/>
            <person name="Richter-Heitmann T."/>
            <person name="Klindworth A."/>
            <person name="Klockow C."/>
            <person name="Richter M."/>
            <person name="Achstetter T."/>
            <person name="Glockner F.O."/>
            <person name="Harder J."/>
        </authorList>
    </citation>
    <scope>NUCLEOTIDE SEQUENCE [LARGE SCALE GENOMIC DNA]</scope>
    <source>
        <strain evidence="4 5">SWK14</strain>
    </source>
</reference>
<dbReference type="PANTHER" id="PTHR35889">
    <property type="entry name" value="CYCLOINULO-OLIGOSACCHARIDE FRUCTANOTRANSFERASE-RELATED"/>
    <property type="match status" value="1"/>
</dbReference>
<evidence type="ECO:0000313" key="4">
    <source>
        <dbReference type="EMBL" id="ELP32743.1"/>
    </source>
</evidence>
<evidence type="ECO:0000256" key="1">
    <source>
        <dbReference type="SAM" id="SignalP"/>
    </source>
</evidence>
<protein>
    <submittedName>
        <fullName evidence="4">Secreted protein containing DUF1549</fullName>
    </submittedName>
</protein>
<accession>L7CFD8</accession>
<dbReference type="Pfam" id="PF07587">
    <property type="entry name" value="PSD1"/>
    <property type="match status" value="1"/>
</dbReference>
<proteinExistence type="predicted"/>
<dbReference type="PANTHER" id="PTHR35889:SF3">
    <property type="entry name" value="F-BOX DOMAIN-CONTAINING PROTEIN"/>
    <property type="match status" value="1"/>
</dbReference>
<dbReference type="Proteomes" id="UP000010959">
    <property type="component" value="Unassembled WGS sequence"/>
</dbReference>
<organism evidence="4 5">
    <name type="scientific">Rhodopirellula baltica SWK14</name>
    <dbReference type="NCBI Taxonomy" id="993516"/>
    <lineage>
        <taxon>Bacteria</taxon>
        <taxon>Pseudomonadati</taxon>
        <taxon>Planctomycetota</taxon>
        <taxon>Planctomycetia</taxon>
        <taxon>Pirellulales</taxon>
        <taxon>Pirellulaceae</taxon>
        <taxon>Rhodopirellula</taxon>
    </lineage>
</organism>
<evidence type="ECO:0000259" key="3">
    <source>
        <dbReference type="Pfam" id="PF07587"/>
    </source>
</evidence>
<feature type="domain" description="DUF1553" evidence="3">
    <location>
        <begin position="464"/>
        <end position="687"/>
    </location>
</feature>
<feature type="chain" id="PRO_5003972272" evidence="1">
    <location>
        <begin position="34"/>
        <end position="719"/>
    </location>
</feature>
<gene>
    <name evidence="4" type="ORF">RBSWK_03314</name>
</gene>
<keyword evidence="1" id="KW-0732">Signal</keyword>
<name>L7CFD8_RHOBT</name>
<comment type="caution">
    <text evidence="4">The sequence shown here is derived from an EMBL/GenBank/DDBJ whole genome shotgun (WGS) entry which is preliminary data.</text>
</comment>
<feature type="domain" description="DUF1549" evidence="2">
    <location>
        <begin position="243"/>
        <end position="424"/>
    </location>
</feature>